<dbReference type="AlphaFoldDB" id="A0A8J3W6S3"/>
<dbReference type="InterPro" id="IPR024079">
    <property type="entry name" value="MetalloPept_cat_dom_sf"/>
</dbReference>
<keyword evidence="2" id="KW-1185">Reference proteome</keyword>
<dbReference type="Gene3D" id="3.40.390.10">
    <property type="entry name" value="Collagenase (Catalytic Domain)"/>
    <property type="match status" value="1"/>
</dbReference>
<dbReference type="GO" id="GO:0008237">
    <property type="term" value="F:metallopeptidase activity"/>
    <property type="evidence" value="ECO:0007669"/>
    <property type="project" value="InterPro"/>
</dbReference>
<reference evidence="1 2" key="1">
    <citation type="submission" date="2021-01" db="EMBL/GenBank/DDBJ databases">
        <title>Whole genome shotgun sequence of Planobispora longispora NBRC 13918.</title>
        <authorList>
            <person name="Komaki H."/>
            <person name="Tamura T."/>
        </authorList>
    </citation>
    <scope>NUCLEOTIDE SEQUENCE [LARGE SCALE GENOMIC DNA]</scope>
    <source>
        <strain evidence="1 2">NBRC 13918</strain>
    </source>
</reference>
<evidence type="ECO:0000313" key="2">
    <source>
        <dbReference type="Proteomes" id="UP000616724"/>
    </source>
</evidence>
<dbReference type="EMBL" id="BOOH01000024">
    <property type="protein sequence ID" value="GIH77116.1"/>
    <property type="molecule type" value="Genomic_DNA"/>
</dbReference>
<comment type="caution">
    <text evidence="1">The sequence shown here is derived from an EMBL/GenBank/DDBJ whole genome shotgun (WGS) entry which is preliminary data.</text>
</comment>
<dbReference type="Proteomes" id="UP000616724">
    <property type="component" value="Unassembled WGS sequence"/>
</dbReference>
<organism evidence="1 2">
    <name type="scientific">Planobispora longispora</name>
    <dbReference type="NCBI Taxonomy" id="28887"/>
    <lineage>
        <taxon>Bacteria</taxon>
        <taxon>Bacillati</taxon>
        <taxon>Actinomycetota</taxon>
        <taxon>Actinomycetes</taxon>
        <taxon>Streptosporangiales</taxon>
        <taxon>Streptosporangiaceae</taxon>
        <taxon>Planobispora</taxon>
    </lineage>
</organism>
<protein>
    <submittedName>
        <fullName evidence="1">Uncharacterized protein</fullName>
    </submittedName>
</protein>
<gene>
    <name evidence="1" type="ORF">Plo01_35450</name>
</gene>
<accession>A0A8J3W6S3</accession>
<proteinExistence type="predicted"/>
<name>A0A8J3W6S3_9ACTN</name>
<evidence type="ECO:0000313" key="1">
    <source>
        <dbReference type="EMBL" id="GIH77116.1"/>
    </source>
</evidence>
<dbReference type="SUPFAM" id="SSF55486">
    <property type="entry name" value="Metalloproteases ('zincins'), catalytic domain"/>
    <property type="match status" value="1"/>
</dbReference>
<sequence length="142" mass="16015">MQSAINYLYSATNTVTQLHSSCNLSGSGQTDMVWMNYVLGSGQYGGTRCDVWWDDPYADRCDRFRAVVDKNFIDSATSNRENQYTKTACHELGHTVGLAHYDPMLPAPAEGHDCMRSGLWADGSAWTRTYNSHHIDHINAWF</sequence>